<dbReference type="KEGG" id="aalt:CC77DRAFT_306220"/>
<protein>
    <submittedName>
        <fullName evidence="2">Uncharacterized protein</fullName>
    </submittedName>
</protein>
<reference evidence="2 3" key="1">
    <citation type="submission" date="2016-05" db="EMBL/GenBank/DDBJ databases">
        <title>Comparative analysis of secretome profiles of manganese(II)-oxidizing ascomycete fungi.</title>
        <authorList>
            <consortium name="DOE Joint Genome Institute"/>
            <person name="Zeiner C.A."/>
            <person name="Purvine S.O."/>
            <person name="Zink E.M."/>
            <person name="Wu S."/>
            <person name="Pasa-Tolic L."/>
            <person name="Chaput D.L."/>
            <person name="Haridas S."/>
            <person name="Grigoriev I.V."/>
            <person name="Santelli C.M."/>
            <person name="Hansel C.M."/>
        </authorList>
    </citation>
    <scope>NUCLEOTIDE SEQUENCE [LARGE SCALE GENOMIC DNA]</scope>
    <source>
        <strain evidence="2 3">SRC1lrK2f</strain>
    </source>
</reference>
<keyword evidence="3" id="KW-1185">Reference proteome</keyword>
<dbReference type="RefSeq" id="XP_018390620.1">
    <property type="nucleotide sequence ID" value="XM_018531165.1"/>
</dbReference>
<gene>
    <name evidence="2" type="ORF">CC77DRAFT_306220</name>
</gene>
<organism evidence="2 3">
    <name type="scientific">Alternaria alternata</name>
    <name type="common">Alternaria rot fungus</name>
    <name type="synonym">Torula alternata</name>
    <dbReference type="NCBI Taxonomy" id="5599"/>
    <lineage>
        <taxon>Eukaryota</taxon>
        <taxon>Fungi</taxon>
        <taxon>Dikarya</taxon>
        <taxon>Ascomycota</taxon>
        <taxon>Pezizomycotina</taxon>
        <taxon>Dothideomycetes</taxon>
        <taxon>Pleosporomycetidae</taxon>
        <taxon>Pleosporales</taxon>
        <taxon>Pleosporineae</taxon>
        <taxon>Pleosporaceae</taxon>
        <taxon>Alternaria</taxon>
        <taxon>Alternaria sect. Alternaria</taxon>
        <taxon>Alternaria alternata complex</taxon>
    </lineage>
</organism>
<dbReference type="GeneID" id="29116759"/>
<dbReference type="Proteomes" id="UP000077248">
    <property type="component" value="Unassembled WGS sequence"/>
</dbReference>
<name>A0A177E2J0_ALTAL</name>
<proteinExistence type="predicted"/>
<accession>A0A177E2J0</accession>
<evidence type="ECO:0000313" key="2">
    <source>
        <dbReference type="EMBL" id="OAG25199.1"/>
    </source>
</evidence>
<feature type="region of interest" description="Disordered" evidence="1">
    <location>
        <begin position="79"/>
        <end position="149"/>
    </location>
</feature>
<sequence>MASKQGLVQDGVYPLGHIWSFAPLLPQRNLSFENPLWTFPIPAMHFGYSRTALRSELHSQAPPSVDHTLSLTSSVSSLFSSSARRGSEARATTANERAEWGSRKPKGSTAKLSGPVDTVRPSLRSAGSEGLPTNAVLAGSRVNANSPSI</sequence>
<dbReference type="EMBL" id="KV441470">
    <property type="protein sequence ID" value="OAG25199.1"/>
    <property type="molecule type" value="Genomic_DNA"/>
</dbReference>
<dbReference type="AlphaFoldDB" id="A0A177E2J0"/>
<feature type="compositionally biased region" description="Low complexity" evidence="1">
    <location>
        <begin position="79"/>
        <end position="95"/>
    </location>
</feature>
<evidence type="ECO:0000256" key="1">
    <source>
        <dbReference type="SAM" id="MobiDB-lite"/>
    </source>
</evidence>
<evidence type="ECO:0000313" key="3">
    <source>
        <dbReference type="Proteomes" id="UP000077248"/>
    </source>
</evidence>
<dbReference type="VEuPathDB" id="FungiDB:CC77DRAFT_306220"/>